<keyword evidence="2 4" id="KW-1133">Transmembrane helix</keyword>
<feature type="transmembrane region" description="Helical" evidence="4">
    <location>
        <begin position="168"/>
        <end position="184"/>
    </location>
</feature>
<keyword evidence="3 4" id="KW-0472">Membrane</keyword>
<dbReference type="SUPFAM" id="SSF103473">
    <property type="entry name" value="MFS general substrate transporter"/>
    <property type="match status" value="1"/>
</dbReference>
<feature type="transmembrane region" description="Helical" evidence="4">
    <location>
        <begin position="95"/>
        <end position="122"/>
    </location>
</feature>
<dbReference type="Pfam" id="PF07690">
    <property type="entry name" value="MFS_1"/>
    <property type="match status" value="1"/>
</dbReference>
<evidence type="ECO:0000313" key="7">
    <source>
        <dbReference type="Proteomes" id="UP001143362"/>
    </source>
</evidence>
<dbReference type="Proteomes" id="UP001143362">
    <property type="component" value="Unassembled WGS sequence"/>
</dbReference>
<evidence type="ECO:0000259" key="5">
    <source>
        <dbReference type="PROSITE" id="PS50850"/>
    </source>
</evidence>
<feature type="transmembrane region" description="Helical" evidence="4">
    <location>
        <begin position="73"/>
        <end position="89"/>
    </location>
</feature>
<evidence type="ECO:0000256" key="4">
    <source>
        <dbReference type="SAM" id="Phobius"/>
    </source>
</evidence>
<dbReference type="Gene3D" id="1.20.1250.20">
    <property type="entry name" value="MFS general substrate transporter like domains"/>
    <property type="match status" value="2"/>
</dbReference>
<feature type="domain" description="Major facilitator superfamily (MFS) profile" evidence="5">
    <location>
        <begin position="8"/>
        <end position="401"/>
    </location>
</feature>
<dbReference type="InterPro" id="IPR036259">
    <property type="entry name" value="MFS_trans_sf"/>
</dbReference>
<feature type="transmembrane region" description="Helical" evidence="4">
    <location>
        <begin position="5"/>
        <end position="24"/>
    </location>
</feature>
<feature type="transmembrane region" description="Helical" evidence="4">
    <location>
        <begin position="312"/>
        <end position="335"/>
    </location>
</feature>
<comment type="caution">
    <text evidence="6">The sequence shown here is derived from an EMBL/GenBank/DDBJ whole genome shotgun (WGS) entry which is preliminary data.</text>
</comment>
<evidence type="ECO:0000256" key="3">
    <source>
        <dbReference type="ARBA" id="ARBA00023136"/>
    </source>
</evidence>
<gene>
    <name evidence="6" type="ORF">EYC98_19530</name>
</gene>
<feature type="transmembrane region" description="Helical" evidence="4">
    <location>
        <begin position="261"/>
        <end position="280"/>
    </location>
</feature>
<dbReference type="PROSITE" id="PS50850">
    <property type="entry name" value="MFS"/>
    <property type="match status" value="1"/>
</dbReference>
<reference evidence="6" key="1">
    <citation type="submission" date="2019-02" db="EMBL/GenBank/DDBJ databases">
        <authorList>
            <person name="Li S.-H."/>
        </authorList>
    </citation>
    <scope>NUCLEOTIDE SEQUENCE</scope>
    <source>
        <strain evidence="6">IMCC14734</strain>
    </source>
</reference>
<dbReference type="InterPro" id="IPR011701">
    <property type="entry name" value="MFS"/>
</dbReference>
<feature type="transmembrane region" description="Helical" evidence="4">
    <location>
        <begin position="44"/>
        <end position="66"/>
    </location>
</feature>
<proteinExistence type="predicted"/>
<dbReference type="PANTHER" id="PTHR11360">
    <property type="entry name" value="MONOCARBOXYLATE TRANSPORTER"/>
    <property type="match status" value="1"/>
</dbReference>
<keyword evidence="7" id="KW-1185">Reference proteome</keyword>
<dbReference type="InterPro" id="IPR020846">
    <property type="entry name" value="MFS_dom"/>
</dbReference>
<feature type="transmembrane region" description="Helical" evidence="4">
    <location>
        <begin position="222"/>
        <end position="241"/>
    </location>
</feature>
<protein>
    <submittedName>
        <fullName evidence="6">MFS transporter</fullName>
    </submittedName>
</protein>
<dbReference type="RefSeq" id="WP_279247089.1">
    <property type="nucleotide sequence ID" value="NZ_SHNN01000005.1"/>
</dbReference>
<dbReference type="PANTHER" id="PTHR11360:SF290">
    <property type="entry name" value="MONOCARBOXYLATE MFS PERMEASE"/>
    <property type="match status" value="1"/>
</dbReference>
<dbReference type="InterPro" id="IPR050327">
    <property type="entry name" value="Proton-linked_MCT"/>
</dbReference>
<organism evidence="6 7">
    <name type="scientific">Candidatus Litorirhabdus singularis</name>
    <dbReference type="NCBI Taxonomy" id="2518993"/>
    <lineage>
        <taxon>Bacteria</taxon>
        <taxon>Pseudomonadati</taxon>
        <taxon>Pseudomonadota</taxon>
        <taxon>Gammaproteobacteria</taxon>
        <taxon>Cellvibrionales</taxon>
        <taxon>Halieaceae</taxon>
        <taxon>Candidatus Litorirhabdus</taxon>
    </lineage>
</organism>
<name>A0ABT3TM14_9GAMM</name>
<sequence>MFFGWYVVAGSLMAQLLVVGFFTYSVSLLVGPVRAEFSVSLEQVMYSLTIGTFAGMLVAPIAGAMLDRYPVRWMMCGGVLLFAGGLWSLGQTTSITQFVIIFGVTMALANALSGSMAASTIISRWFTASRGRALGISAIGTSLGGIIIPALMTYWLARSGWRITMENMSLLALFLVLPFIFFTVRGRPSDVGLEPEGGAPAGDAEARVDQVLGLKDILRHQGYWLIGLPLGILFCAYSAVLANLTPYATSLEHSAAQGSSLIMALAIASFAGKLAFGFMADRVPLKIGLWSAMALVTAALLILSALPGYNTILFAVVLMGLATGGMLPVWGSMMAQCFGLLSYGKAMGLMGPLITLSVMPGFTIIGRLYDSSGDYQTAMLVFAGMTIAAALIMIPLRLVTPTRAA</sequence>
<accession>A0ABT3TM14</accession>
<feature type="transmembrane region" description="Helical" evidence="4">
    <location>
        <begin position="134"/>
        <end position="156"/>
    </location>
</feature>
<evidence type="ECO:0000256" key="1">
    <source>
        <dbReference type="ARBA" id="ARBA00022692"/>
    </source>
</evidence>
<feature type="transmembrane region" description="Helical" evidence="4">
    <location>
        <begin position="287"/>
        <end position="306"/>
    </location>
</feature>
<keyword evidence="1 4" id="KW-0812">Transmembrane</keyword>
<dbReference type="EMBL" id="SHNN01000005">
    <property type="protein sequence ID" value="MCX2983059.1"/>
    <property type="molecule type" value="Genomic_DNA"/>
</dbReference>
<evidence type="ECO:0000256" key="2">
    <source>
        <dbReference type="ARBA" id="ARBA00022989"/>
    </source>
</evidence>
<feature type="transmembrane region" description="Helical" evidence="4">
    <location>
        <begin position="347"/>
        <end position="369"/>
    </location>
</feature>
<evidence type="ECO:0000313" key="6">
    <source>
        <dbReference type="EMBL" id="MCX2983059.1"/>
    </source>
</evidence>
<feature type="transmembrane region" description="Helical" evidence="4">
    <location>
        <begin position="375"/>
        <end position="399"/>
    </location>
</feature>